<gene>
    <name evidence="1" type="ORF">Tco_0629929</name>
</gene>
<dbReference type="InterPro" id="IPR012337">
    <property type="entry name" value="RNaseH-like_sf"/>
</dbReference>
<sequence>MVIAKPGVGATTPSVAHMGSSSMGLRRYQYLFTKEDANPRLIRWILLLQEFDIKIHDKKGAENLAADHLSRLENPDLGKLTKAEIRDLFTEEQLMTISDKGNEPWLFARFGMPKALISDRGTHFCNYQMEHAIKRKEWSHKLDDAMWAFRTVYKTPLGTTPFRIIYGKACHLLVELEDKAYLAIKACNMDLTKAGANRFWQINELDELMLEAYESSISYKERTKRWHDKRIKTPTKYEKGDKVLLFNSRMRLFPRKLKSRWYGPFKSKDMKNGAIELYDEDGSEFIVNKQRVKPYQKDALIVDKDDDITLADEGEVIILQEVTNRIGCRNFFQENECEIFTEAEDGVRIIPDSVRFLALGWLLEEIHVTWAHLEKKWTRLRLYTRSLEEIIIQTVETASPTLATASKLDQDDCDHDSLGAFLSYEAKRRLEIRFCVERKLGFLRGVGQKELGGKKRLMKAVRSSSHVSIVPSLSSSNHVFASPISKLTKADLVGPVYNLLKGTCKSCVELKYNMEECYRALSDQLDWNNPEGNHYPYDLSKPLSLYESRGRLIVLADFFFNNDLEYLRGGCTDRKYSASTTKTKAAKYEIEGIEDMVTKLWSPIKVAYDKHDIYSTMRILGVTSVTVDEWYGYGYLKEIVMRRVDQKLYKFMEGDFPRLHLNDIKDMLLLVTQNKLNNLDNNVIVHLALGVESCQKMLNISKP</sequence>
<dbReference type="PANTHER" id="PTHR34072">
    <property type="entry name" value="ENZYMATIC POLYPROTEIN-RELATED"/>
    <property type="match status" value="1"/>
</dbReference>
<reference evidence="1" key="2">
    <citation type="submission" date="2022-01" db="EMBL/GenBank/DDBJ databases">
        <authorList>
            <person name="Yamashiro T."/>
            <person name="Shiraishi A."/>
            <person name="Satake H."/>
            <person name="Nakayama K."/>
        </authorList>
    </citation>
    <scope>NUCLEOTIDE SEQUENCE</scope>
</reference>
<keyword evidence="1" id="KW-0695">RNA-directed DNA polymerase</keyword>
<proteinExistence type="predicted"/>
<accession>A0ABQ4WUJ7</accession>
<keyword evidence="2" id="KW-1185">Reference proteome</keyword>
<evidence type="ECO:0000313" key="1">
    <source>
        <dbReference type="EMBL" id="GJS56567.1"/>
    </source>
</evidence>
<reference evidence="1" key="1">
    <citation type="journal article" date="2022" name="Int. J. Mol. Sci.">
        <title>Draft Genome of Tanacetum Coccineum: Genomic Comparison of Closely Related Tanacetum-Family Plants.</title>
        <authorList>
            <person name="Yamashiro T."/>
            <person name="Shiraishi A."/>
            <person name="Nakayama K."/>
            <person name="Satake H."/>
        </authorList>
    </citation>
    <scope>NUCLEOTIDE SEQUENCE</scope>
</reference>
<keyword evidence="1" id="KW-0808">Transferase</keyword>
<keyword evidence="1" id="KW-0548">Nucleotidyltransferase</keyword>
<organism evidence="1 2">
    <name type="scientific">Tanacetum coccineum</name>
    <dbReference type="NCBI Taxonomy" id="301880"/>
    <lineage>
        <taxon>Eukaryota</taxon>
        <taxon>Viridiplantae</taxon>
        <taxon>Streptophyta</taxon>
        <taxon>Embryophyta</taxon>
        <taxon>Tracheophyta</taxon>
        <taxon>Spermatophyta</taxon>
        <taxon>Magnoliopsida</taxon>
        <taxon>eudicotyledons</taxon>
        <taxon>Gunneridae</taxon>
        <taxon>Pentapetalae</taxon>
        <taxon>asterids</taxon>
        <taxon>campanulids</taxon>
        <taxon>Asterales</taxon>
        <taxon>Asteraceae</taxon>
        <taxon>Asteroideae</taxon>
        <taxon>Anthemideae</taxon>
        <taxon>Anthemidinae</taxon>
        <taxon>Tanacetum</taxon>
    </lineage>
</organism>
<dbReference type="Proteomes" id="UP001151760">
    <property type="component" value="Unassembled WGS sequence"/>
</dbReference>
<dbReference type="EMBL" id="BQNB010008945">
    <property type="protein sequence ID" value="GJS56567.1"/>
    <property type="molecule type" value="Genomic_DNA"/>
</dbReference>
<protein>
    <submittedName>
        <fullName evidence="1">Reverse transcriptase domain-containing protein</fullName>
    </submittedName>
</protein>
<dbReference type="SUPFAM" id="SSF53098">
    <property type="entry name" value="Ribonuclease H-like"/>
    <property type="match status" value="1"/>
</dbReference>
<name>A0ABQ4WUJ7_9ASTR</name>
<evidence type="ECO:0000313" key="2">
    <source>
        <dbReference type="Proteomes" id="UP001151760"/>
    </source>
</evidence>
<dbReference type="GO" id="GO:0003964">
    <property type="term" value="F:RNA-directed DNA polymerase activity"/>
    <property type="evidence" value="ECO:0007669"/>
    <property type="project" value="UniProtKB-KW"/>
</dbReference>
<comment type="caution">
    <text evidence="1">The sequence shown here is derived from an EMBL/GenBank/DDBJ whole genome shotgun (WGS) entry which is preliminary data.</text>
</comment>
<dbReference type="PANTHER" id="PTHR34072:SF57">
    <property type="entry name" value="RNA-DIRECTED DNA POLYMERASE"/>
    <property type="match status" value="1"/>
</dbReference>